<keyword evidence="1" id="KW-0175">Coiled coil</keyword>
<evidence type="ECO:0000313" key="3">
    <source>
        <dbReference type="Proteomes" id="UP000325313"/>
    </source>
</evidence>
<evidence type="ECO:0000313" key="2">
    <source>
        <dbReference type="EMBL" id="KAA1126711.1"/>
    </source>
</evidence>
<protein>
    <submittedName>
        <fullName evidence="2">Uncharacterized protein</fullName>
    </submittedName>
</protein>
<accession>A0A5B0RL99</accession>
<dbReference type="Proteomes" id="UP000325313">
    <property type="component" value="Unassembled WGS sequence"/>
</dbReference>
<name>A0A5B0RL99_PUCGR</name>
<proteinExistence type="predicted"/>
<organism evidence="2 3">
    <name type="scientific">Puccinia graminis f. sp. tritici</name>
    <dbReference type="NCBI Taxonomy" id="56615"/>
    <lineage>
        <taxon>Eukaryota</taxon>
        <taxon>Fungi</taxon>
        <taxon>Dikarya</taxon>
        <taxon>Basidiomycota</taxon>
        <taxon>Pucciniomycotina</taxon>
        <taxon>Pucciniomycetes</taxon>
        <taxon>Pucciniales</taxon>
        <taxon>Pucciniaceae</taxon>
        <taxon>Puccinia</taxon>
    </lineage>
</organism>
<dbReference type="AlphaFoldDB" id="A0A5B0RL99"/>
<comment type="caution">
    <text evidence="2">The sequence shown here is derived from an EMBL/GenBank/DDBJ whole genome shotgun (WGS) entry which is preliminary data.</text>
</comment>
<gene>
    <name evidence="2" type="ORF">PGTUg99_001765</name>
</gene>
<dbReference type="EMBL" id="VDEP01000170">
    <property type="protein sequence ID" value="KAA1126711.1"/>
    <property type="molecule type" value="Genomic_DNA"/>
</dbReference>
<feature type="coiled-coil region" evidence="1">
    <location>
        <begin position="107"/>
        <end position="134"/>
    </location>
</feature>
<reference evidence="2 3" key="1">
    <citation type="submission" date="2019-05" db="EMBL/GenBank/DDBJ databases">
        <title>Emergence of the Ug99 lineage of the wheat stem rust pathogen through somatic hybridization.</title>
        <authorList>
            <person name="Li F."/>
            <person name="Upadhyaya N.M."/>
            <person name="Sperschneider J."/>
            <person name="Matny O."/>
            <person name="Nguyen-Phuc H."/>
            <person name="Mago R."/>
            <person name="Raley C."/>
            <person name="Miller M.E."/>
            <person name="Silverstein K.A.T."/>
            <person name="Henningsen E."/>
            <person name="Hirsch C.D."/>
            <person name="Visser B."/>
            <person name="Pretorius Z.A."/>
            <person name="Steffenson B.J."/>
            <person name="Schwessinger B."/>
            <person name="Dodds P.N."/>
            <person name="Figueroa M."/>
        </authorList>
    </citation>
    <scope>NUCLEOTIDE SEQUENCE [LARGE SCALE GENOMIC DNA]</scope>
    <source>
        <strain evidence="2 3">Ug99</strain>
    </source>
</reference>
<sequence length="152" mass="17019">MFYRFIYLINPLFTPTYIAQMTTPLNDASAVEAYLTTHQTANQILAHQNPEAQLPPGILAAIQEIMVQSENRLGNALREALVELEQSAIQREDTLRASVVLSVIRSETRLANQIAELRQDINSLQNSIRSMTDGTTQAMNRARDALPNQPNQ</sequence>
<evidence type="ECO:0000256" key="1">
    <source>
        <dbReference type="SAM" id="Coils"/>
    </source>
</evidence>